<dbReference type="Gene3D" id="3.10.180.10">
    <property type="entry name" value="2,3-Dihydroxybiphenyl 1,2-Dioxygenase, domain 1"/>
    <property type="match status" value="2"/>
</dbReference>
<reference evidence="3" key="1">
    <citation type="journal article" date="2019" name="Int. J. Syst. Evol. Microbiol.">
        <title>The Global Catalogue of Microorganisms (GCM) 10K type strain sequencing project: providing services to taxonomists for standard genome sequencing and annotation.</title>
        <authorList>
            <consortium name="The Broad Institute Genomics Platform"/>
            <consortium name="The Broad Institute Genome Sequencing Center for Infectious Disease"/>
            <person name="Wu L."/>
            <person name="Ma J."/>
        </authorList>
    </citation>
    <scope>NUCLEOTIDE SEQUENCE [LARGE SCALE GENOMIC DNA]</scope>
    <source>
        <strain evidence="3">CCUG 57113</strain>
    </source>
</reference>
<keyword evidence="3" id="KW-1185">Reference proteome</keyword>
<gene>
    <name evidence="2" type="ORF">ACFPPD_00915</name>
</gene>
<comment type="caution">
    <text evidence="2">The sequence shown here is derived from an EMBL/GenBank/DDBJ whole genome shotgun (WGS) entry which is preliminary data.</text>
</comment>
<sequence length="246" mass="27959">MAETRPKLNITSLHSLYVPVSNARSTANWYMRHFGMEEVASSNEQVTIRLAVGASLVLKQSERLNLYQCNPFHFKCNDARKAHASLDKLEVRASEPVNWHHYVDFNFKDPDGNPVSVISEPSWALHPNNFFRMDGIFIGASDFESSLAWYLNVLGVEIEYDFTVETSSSPEARMCCLRGVPITVFDSPLSFIQGRFCEFRTNDAKADHVYLRRNGIAVTDLIAENDTLIFAFYDPEGREFGMIQLS</sequence>
<dbReference type="EMBL" id="JBHSMH010000002">
    <property type="protein sequence ID" value="MFC5467260.1"/>
    <property type="molecule type" value="Genomic_DNA"/>
</dbReference>
<feature type="domain" description="VOC" evidence="1">
    <location>
        <begin position="12"/>
        <end position="120"/>
    </location>
</feature>
<proteinExistence type="predicted"/>
<name>A0ABW0LPQ4_9BACL</name>
<organism evidence="2 3">
    <name type="scientific">Cohnella suwonensis</name>
    <dbReference type="NCBI Taxonomy" id="696072"/>
    <lineage>
        <taxon>Bacteria</taxon>
        <taxon>Bacillati</taxon>
        <taxon>Bacillota</taxon>
        <taxon>Bacilli</taxon>
        <taxon>Bacillales</taxon>
        <taxon>Paenibacillaceae</taxon>
        <taxon>Cohnella</taxon>
    </lineage>
</organism>
<dbReference type="InterPro" id="IPR037523">
    <property type="entry name" value="VOC_core"/>
</dbReference>
<dbReference type="CDD" id="cd06587">
    <property type="entry name" value="VOC"/>
    <property type="match status" value="1"/>
</dbReference>
<evidence type="ECO:0000313" key="2">
    <source>
        <dbReference type="EMBL" id="MFC5467260.1"/>
    </source>
</evidence>
<dbReference type="Proteomes" id="UP001596105">
    <property type="component" value="Unassembled WGS sequence"/>
</dbReference>
<dbReference type="PROSITE" id="PS51819">
    <property type="entry name" value="VOC"/>
    <property type="match status" value="2"/>
</dbReference>
<accession>A0ABW0LPQ4</accession>
<dbReference type="RefSeq" id="WP_209751628.1">
    <property type="nucleotide sequence ID" value="NZ_JBHSMH010000002.1"/>
</dbReference>
<dbReference type="SUPFAM" id="SSF54593">
    <property type="entry name" value="Glyoxalase/Bleomycin resistance protein/Dihydroxybiphenyl dioxygenase"/>
    <property type="match status" value="2"/>
</dbReference>
<evidence type="ECO:0000313" key="3">
    <source>
        <dbReference type="Proteomes" id="UP001596105"/>
    </source>
</evidence>
<evidence type="ECO:0000259" key="1">
    <source>
        <dbReference type="PROSITE" id="PS51819"/>
    </source>
</evidence>
<dbReference type="InterPro" id="IPR029068">
    <property type="entry name" value="Glyas_Bleomycin-R_OHBP_Dase"/>
</dbReference>
<feature type="domain" description="VOC" evidence="1">
    <location>
        <begin position="132"/>
        <end position="245"/>
    </location>
</feature>
<protein>
    <recommendedName>
        <fullName evidence="1">VOC domain-containing protein</fullName>
    </recommendedName>
</protein>